<dbReference type="SMART" id="SM00283">
    <property type="entry name" value="MA"/>
    <property type="match status" value="1"/>
</dbReference>
<dbReference type="STRING" id="926561.GCA_000379025_00005"/>
<keyword evidence="9" id="KW-0175">Coiled coil</keyword>
<dbReference type="Gene3D" id="3.30.450.20">
    <property type="entry name" value="PAS domain"/>
    <property type="match status" value="1"/>
</dbReference>
<feature type="domain" description="Methyl-accepting transducer" evidence="11">
    <location>
        <begin position="373"/>
        <end position="602"/>
    </location>
</feature>
<dbReference type="SMART" id="SM00304">
    <property type="entry name" value="HAMP"/>
    <property type="match status" value="1"/>
</dbReference>
<dbReference type="InterPro" id="IPR003660">
    <property type="entry name" value="HAMP_dom"/>
</dbReference>
<dbReference type="CDD" id="cd12914">
    <property type="entry name" value="PDC1_DGC_like"/>
    <property type="match status" value="1"/>
</dbReference>
<evidence type="ECO:0000256" key="10">
    <source>
        <dbReference type="SAM" id="Phobius"/>
    </source>
</evidence>
<keyword evidence="5 10" id="KW-1133">Transmembrane helix</keyword>
<dbReference type="InterPro" id="IPR004089">
    <property type="entry name" value="MCPsignal_dom"/>
</dbReference>
<evidence type="ECO:0000256" key="2">
    <source>
        <dbReference type="ARBA" id="ARBA00022475"/>
    </source>
</evidence>
<evidence type="ECO:0000256" key="8">
    <source>
        <dbReference type="PROSITE-ProRule" id="PRU00284"/>
    </source>
</evidence>
<dbReference type="Gene3D" id="1.10.287.950">
    <property type="entry name" value="Methyl-accepting chemotaxis protein"/>
    <property type="match status" value="1"/>
</dbReference>
<keyword evidence="6 10" id="KW-0472">Membrane</keyword>
<dbReference type="GO" id="GO:0006935">
    <property type="term" value="P:chemotaxis"/>
    <property type="evidence" value="ECO:0007669"/>
    <property type="project" value="UniProtKB-KW"/>
</dbReference>
<keyword evidence="3" id="KW-0145">Chemotaxis</keyword>
<dbReference type="PROSITE" id="PS50111">
    <property type="entry name" value="CHEMOTAXIS_TRANSDUC_2"/>
    <property type="match status" value="1"/>
</dbReference>
<feature type="transmembrane region" description="Helical" evidence="10">
    <location>
        <begin position="298"/>
        <end position="318"/>
    </location>
</feature>
<comment type="caution">
    <text evidence="13">The sequence shown here is derived from an EMBL/GenBank/DDBJ whole genome shotgun (WGS) entry which is preliminary data.</text>
</comment>
<evidence type="ECO:0000256" key="4">
    <source>
        <dbReference type="ARBA" id="ARBA00022692"/>
    </source>
</evidence>
<dbReference type="GO" id="GO:0007165">
    <property type="term" value="P:signal transduction"/>
    <property type="evidence" value="ECO:0007669"/>
    <property type="project" value="UniProtKB-KW"/>
</dbReference>
<evidence type="ECO:0000313" key="13">
    <source>
        <dbReference type="EMBL" id="TDX47821.1"/>
    </source>
</evidence>
<dbReference type="Proteomes" id="UP000295832">
    <property type="component" value="Unassembled WGS sequence"/>
</dbReference>
<feature type="transmembrane region" description="Helical" evidence="10">
    <location>
        <begin position="15"/>
        <end position="35"/>
    </location>
</feature>
<dbReference type="GO" id="GO:0005886">
    <property type="term" value="C:plasma membrane"/>
    <property type="evidence" value="ECO:0007669"/>
    <property type="project" value="UniProtKB-SubCell"/>
</dbReference>
<name>A0A4R8GYS1_9FIRM</name>
<dbReference type="EMBL" id="SOEG01000035">
    <property type="protein sequence ID" value="TDX47821.1"/>
    <property type="molecule type" value="Genomic_DNA"/>
</dbReference>
<dbReference type="GO" id="GO:0004888">
    <property type="term" value="F:transmembrane signaling receptor activity"/>
    <property type="evidence" value="ECO:0007669"/>
    <property type="project" value="TreeGrafter"/>
</dbReference>
<sequence>MLDFIKRRLTVRNKLLVSILIPLIIILGGLLYQNYNLVIDNVTQTVEQNGLEQVKNNGQVINNWLGAKKNEVKILANSLELSSDWDQELEEVWPIIDKIESNSLKGTFANLMLINLKGQAWTTYDQNIYDLSTRDYFKEIKQTKDLVIGDPVNSKLSGEDIFVIAVPIRDKQGKVVSILAGNVLLKPLQEIINNFRLGETGYAYMIDDNGLTLSHPQAKYIFNLNLLDTSSDLVTKDLSNIVDKMVQGDYGLARYSFDGIEKYVYYHPIDGVDWTLGLTVPVKELTVAADEIVRKSTIGYIILFIIISLIVFFMSGSISKTINKVQRILSKVAKGDFSEKVKVKNNDELGQMARSLNKTIDDLSRVMKMVQQASINVTDASDEIASGNQDLSQRTQEQASSLEEVSATIEEITASIQEVAANSEDTDNLSQQTMEVVEEGSEVVNRTMRSMSEITASSKEIADIITVVNDIAFQTNLLALNAAVEAARAGEHGKGFAVVAAEVRNLAGRTAESAEEIERLITNIISQIENGNQLVEETGNSLSQIVENSKLTSQSISEIAAAMEEQSSAANQIQGAVDELNQVTQQNASMVEEMSSASDSLNDEAEELLKIIKRFKLNLEVGNINIKTDFEEKVNENYQQEFDILEGNSRINFNEDDFERF</sequence>
<dbReference type="Pfam" id="PF00672">
    <property type="entry name" value="HAMP"/>
    <property type="match status" value="1"/>
</dbReference>
<proteinExistence type="inferred from homology"/>
<dbReference type="SUPFAM" id="SSF58104">
    <property type="entry name" value="Methyl-accepting chemotaxis protein (MCP) signaling domain"/>
    <property type="match status" value="1"/>
</dbReference>
<evidence type="ECO:0000256" key="9">
    <source>
        <dbReference type="SAM" id="Coils"/>
    </source>
</evidence>
<comment type="subcellular location">
    <subcellularLocation>
        <location evidence="1">Cell membrane</location>
        <topology evidence="1">Multi-pass membrane protein</topology>
    </subcellularLocation>
</comment>
<evidence type="ECO:0000259" key="12">
    <source>
        <dbReference type="PROSITE" id="PS50885"/>
    </source>
</evidence>
<dbReference type="Pfam" id="PF02743">
    <property type="entry name" value="dCache_1"/>
    <property type="match status" value="1"/>
</dbReference>
<evidence type="ECO:0000256" key="7">
    <source>
        <dbReference type="ARBA" id="ARBA00029447"/>
    </source>
</evidence>
<dbReference type="RefSeq" id="WP_134118488.1">
    <property type="nucleotide sequence ID" value="NZ_SOEG01000035.1"/>
</dbReference>
<dbReference type="PANTHER" id="PTHR43531:SF11">
    <property type="entry name" value="METHYL-ACCEPTING CHEMOTAXIS PROTEIN 3"/>
    <property type="match status" value="1"/>
</dbReference>
<keyword evidence="4 10" id="KW-0812">Transmembrane</keyword>
<dbReference type="AlphaFoldDB" id="A0A4R8GYS1"/>
<gene>
    <name evidence="13" type="ORF">C7959_13510</name>
</gene>
<evidence type="ECO:0000259" key="11">
    <source>
        <dbReference type="PROSITE" id="PS50111"/>
    </source>
</evidence>
<keyword evidence="14" id="KW-1185">Reference proteome</keyword>
<evidence type="ECO:0000313" key="14">
    <source>
        <dbReference type="Proteomes" id="UP000295832"/>
    </source>
</evidence>
<keyword evidence="2" id="KW-1003">Cell membrane</keyword>
<organism evidence="13 14">
    <name type="scientific">Orenia marismortui</name>
    <dbReference type="NCBI Taxonomy" id="46469"/>
    <lineage>
        <taxon>Bacteria</taxon>
        <taxon>Bacillati</taxon>
        <taxon>Bacillota</taxon>
        <taxon>Clostridia</taxon>
        <taxon>Halanaerobiales</taxon>
        <taxon>Halobacteroidaceae</taxon>
        <taxon>Orenia</taxon>
    </lineage>
</organism>
<comment type="similarity">
    <text evidence="7">Belongs to the methyl-accepting chemotaxis (MCP) protein family.</text>
</comment>
<evidence type="ECO:0000256" key="5">
    <source>
        <dbReference type="ARBA" id="ARBA00022989"/>
    </source>
</evidence>
<dbReference type="CDD" id="cd11386">
    <property type="entry name" value="MCP_signal"/>
    <property type="match status" value="1"/>
</dbReference>
<feature type="coiled-coil region" evidence="9">
    <location>
        <begin position="573"/>
        <end position="618"/>
    </location>
</feature>
<dbReference type="CDD" id="cd06225">
    <property type="entry name" value="HAMP"/>
    <property type="match status" value="1"/>
</dbReference>
<accession>A0A4R8GYS1</accession>
<feature type="domain" description="HAMP" evidence="12">
    <location>
        <begin position="316"/>
        <end position="368"/>
    </location>
</feature>
<evidence type="ECO:0000256" key="1">
    <source>
        <dbReference type="ARBA" id="ARBA00004651"/>
    </source>
</evidence>
<evidence type="ECO:0000256" key="3">
    <source>
        <dbReference type="ARBA" id="ARBA00022500"/>
    </source>
</evidence>
<dbReference type="FunFam" id="1.10.287.950:FF:000001">
    <property type="entry name" value="Methyl-accepting chemotaxis sensory transducer"/>
    <property type="match status" value="1"/>
</dbReference>
<protein>
    <submittedName>
        <fullName evidence="13">Methyl-accepting chemotaxis sensory transducer with Cache sensor</fullName>
    </submittedName>
</protein>
<evidence type="ECO:0000256" key="6">
    <source>
        <dbReference type="ARBA" id="ARBA00023136"/>
    </source>
</evidence>
<dbReference type="InterPro" id="IPR029151">
    <property type="entry name" value="Sensor-like_sf"/>
</dbReference>
<reference evidence="13 14" key="1">
    <citation type="submission" date="2019-03" db="EMBL/GenBank/DDBJ databases">
        <title>Subsurface microbial communities from deep shales in Ohio and West Virginia, USA.</title>
        <authorList>
            <person name="Wrighton K."/>
        </authorList>
    </citation>
    <scope>NUCLEOTIDE SEQUENCE [LARGE SCALE GENOMIC DNA]</scope>
    <source>
        <strain evidence="13 14">MSL 6dP</strain>
    </source>
</reference>
<dbReference type="InterPro" id="IPR051310">
    <property type="entry name" value="MCP_chemotaxis"/>
</dbReference>
<dbReference type="CDD" id="cd12912">
    <property type="entry name" value="PDC2_MCP_like"/>
    <property type="match status" value="1"/>
</dbReference>
<dbReference type="PANTHER" id="PTHR43531">
    <property type="entry name" value="PROTEIN ICFG"/>
    <property type="match status" value="1"/>
</dbReference>
<dbReference type="SUPFAM" id="SSF103190">
    <property type="entry name" value="Sensory domain-like"/>
    <property type="match status" value="1"/>
</dbReference>
<dbReference type="InterPro" id="IPR033479">
    <property type="entry name" value="dCache_1"/>
</dbReference>
<dbReference type="PROSITE" id="PS50885">
    <property type="entry name" value="HAMP"/>
    <property type="match status" value="1"/>
</dbReference>
<dbReference type="Pfam" id="PF00015">
    <property type="entry name" value="MCPsignal"/>
    <property type="match status" value="1"/>
</dbReference>
<keyword evidence="8" id="KW-0807">Transducer</keyword>